<proteinExistence type="predicted"/>
<name>A0A2A2LX22_9BILA</name>
<protein>
    <submittedName>
        <fullName evidence="2">Uncharacterized protein</fullName>
    </submittedName>
</protein>
<evidence type="ECO:0000313" key="2">
    <source>
        <dbReference type="EMBL" id="PAV90784.1"/>
    </source>
</evidence>
<evidence type="ECO:0000256" key="1">
    <source>
        <dbReference type="SAM" id="MobiDB-lite"/>
    </source>
</evidence>
<gene>
    <name evidence="2" type="ORF">WR25_06236</name>
</gene>
<keyword evidence="3" id="KW-1185">Reference proteome</keyword>
<comment type="caution">
    <text evidence="2">The sequence shown here is derived from an EMBL/GenBank/DDBJ whole genome shotgun (WGS) entry which is preliminary data.</text>
</comment>
<accession>A0A2A2LX22</accession>
<dbReference type="AlphaFoldDB" id="A0A2A2LX22"/>
<organism evidence="2 3">
    <name type="scientific">Diploscapter pachys</name>
    <dbReference type="NCBI Taxonomy" id="2018661"/>
    <lineage>
        <taxon>Eukaryota</taxon>
        <taxon>Metazoa</taxon>
        <taxon>Ecdysozoa</taxon>
        <taxon>Nematoda</taxon>
        <taxon>Chromadorea</taxon>
        <taxon>Rhabditida</taxon>
        <taxon>Rhabditina</taxon>
        <taxon>Rhabditomorpha</taxon>
        <taxon>Rhabditoidea</taxon>
        <taxon>Rhabditidae</taxon>
        <taxon>Diploscapter</taxon>
    </lineage>
</organism>
<feature type="region of interest" description="Disordered" evidence="1">
    <location>
        <begin position="109"/>
        <end position="134"/>
    </location>
</feature>
<dbReference type="EMBL" id="LIAE01006351">
    <property type="protein sequence ID" value="PAV90784.1"/>
    <property type="molecule type" value="Genomic_DNA"/>
</dbReference>
<reference evidence="2 3" key="1">
    <citation type="journal article" date="2017" name="Curr. Biol.">
        <title>Genome architecture and evolution of a unichromosomal asexual nematode.</title>
        <authorList>
            <person name="Fradin H."/>
            <person name="Zegar C."/>
            <person name="Gutwein M."/>
            <person name="Lucas J."/>
            <person name="Kovtun M."/>
            <person name="Corcoran D."/>
            <person name="Baugh L.R."/>
            <person name="Kiontke K."/>
            <person name="Gunsalus K."/>
            <person name="Fitch D.H."/>
            <person name="Piano F."/>
        </authorList>
    </citation>
    <scope>NUCLEOTIDE SEQUENCE [LARGE SCALE GENOMIC DNA]</scope>
    <source>
        <strain evidence="2">PF1309</strain>
    </source>
</reference>
<sequence>MRLLRKDDMCRCRANQPVRAPQPYCRRNPASSKQARLLEKCSPWWLTLLDRILMRNALMGFCEPLVLHQLANRFVSLFNNPISVEIRNSRTDCGGNILHAAIRIAVANKNKDDADPGSRRNPSRDEPSRSTGFRQHFMDPLETIRAHGLAGGNSPLIRNPTMPVEVDISVQEKRCFRSTIPHFSRSIAELLGDQFPAAGQRKF</sequence>
<evidence type="ECO:0000313" key="3">
    <source>
        <dbReference type="Proteomes" id="UP000218231"/>
    </source>
</evidence>
<feature type="compositionally biased region" description="Basic and acidic residues" evidence="1">
    <location>
        <begin position="109"/>
        <end position="128"/>
    </location>
</feature>
<dbReference type="Proteomes" id="UP000218231">
    <property type="component" value="Unassembled WGS sequence"/>
</dbReference>